<feature type="signal peptide" evidence="1">
    <location>
        <begin position="1"/>
        <end position="21"/>
    </location>
</feature>
<evidence type="ECO:0000256" key="1">
    <source>
        <dbReference type="SAM" id="SignalP"/>
    </source>
</evidence>
<name>A0ABR1W7I6_9PEZI</name>
<feature type="chain" id="PRO_5045673860" description="Ecp2 effector protein domain-containing protein" evidence="1">
    <location>
        <begin position="22"/>
        <end position="182"/>
    </location>
</feature>
<keyword evidence="1" id="KW-0732">Signal</keyword>
<reference evidence="2 3" key="1">
    <citation type="submission" date="2023-01" db="EMBL/GenBank/DDBJ databases">
        <title>Analysis of 21 Apiospora genomes using comparative genomics revels a genus with tremendous synthesis potential of carbohydrate active enzymes and secondary metabolites.</title>
        <authorList>
            <person name="Sorensen T."/>
        </authorList>
    </citation>
    <scope>NUCLEOTIDE SEQUENCE [LARGE SCALE GENOMIC DNA]</scope>
    <source>
        <strain evidence="2 3">CBS 83171</strain>
    </source>
</reference>
<evidence type="ECO:0008006" key="4">
    <source>
        <dbReference type="Google" id="ProtNLM"/>
    </source>
</evidence>
<dbReference type="Proteomes" id="UP001446871">
    <property type="component" value="Unassembled WGS sequence"/>
</dbReference>
<organism evidence="2 3">
    <name type="scientific">Apiospora saccharicola</name>
    <dbReference type="NCBI Taxonomy" id="335842"/>
    <lineage>
        <taxon>Eukaryota</taxon>
        <taxon>Fungi</taxon>
        <taxon>Dikarya</taxon>
        <taxon>Ascomycota</taxon>
        <taxon>Pezizomycotina</taxon>
        <taxon>Sordariomycetes</taxon>
        <taxon>Xylariomycetidae</taxon>
        <taxon>Amphisphaeriales</taxon>
        <taxon>Apiosporaceae</taxon>
        <taxon>Apiospora</taxon>
    </lineage>
</organism>
<sequence>MQYSSLPTALPMALLAVGAQAIPTTNGVQAQPPRGLIPRGVSQHYKKRNLTEPTYDTEHSFAYTMYNCGAGRVHLDQVEKYDAQEALKKATKDAKYYPEDNNGCFTASCGDAIAFLCGPPGGDARPLPGNLPGLWDTVSWRCGSFQPGLVGSFGEAAFAAGYMSASQKYVLDSADIHALRMP</sequence>
<accession>A0ABR1W7I6</accession>
<protein>
    <recommendedName>
        <fullName evidence="4">Ecp2 effector protein domain-containing protein</fullName>
    </recommendedName>
</protein>
<evidence type="ECO:0000313" key="2">
    <source>
        <dbReference type="EMBL" id="KAK8078516.1"/>
    </source>
</evidence>
<proteinExistence type="predicted"/>
<gene>
    <name evidence="2" type="ORF">PG996_004686</name>
</gene>
<evidence type="ECO:0000313" key="3">
    <source>
        <dbReference type="Proteomes" id="UP001446871"/>
    </source>
</evidence>
<keyword evidence="3" id="KW-1185">Reference proteome</keyword>
<comment type="caution">
    <text evidence="2">The sequence shown here is derived from an EMBL/GenBank/DDBJ whole genome shotgun (WGS) entry which is preliminary data.</text>
</comment>
<dbReference type="EMBL" id="JAQQWM010000002">
    <property type="protein sequence ID" value="KAK8078516.1"/>
    <property type="molecule type" value="Genomic_DNA"/>
</dbReference>